<reference evidence="2 3" key="1">
    <citation type="submission" date="2016-10" db="EMBL/GenBank/DDBJ databases">
        <title>Evaluation of Human, Animal and Environmental Mycobacterium chelonae Isolates by Core Genome Phylogenomic Analysis, Targeted Gene Comparison, and Anti-microbial Susceptibility Patterns: A Tale of Mistaken Identities.</title>
        <authorList>
            <person name="Fogelson S.B."/>
            <person name="Camus A.C."/>
            <person name="Lorenz W."/>
            <person name="Vasireddy R."/>
            <person name="Vasireddy S."/>
            <person name="Smith T."/>
            <person name="Brown-Elliott B.A."/>
            <person name="Wallace R.J.Jr."/>
            <person name="Hasan N.A."/>
            <person name="Reischl U."/>
            <person name="Sanchez S."/>
        </authorList>
    </citation>
    <scope>NUCLEOTIDE SEQUENCE [LARGE SCALE GENOMIC DNA]</scope>
    <source>
        <strain evidence="2 3">42895</strain>
    </source>
</reference>
<dbReference type="Pfam" id="PF07969">
    <property type="entry name" value="Amidohydro_3"/>
    <property type="match status" value="1"/>
</dbReference>
<evidence type="ECO:0000313" key="3">
    <source>
        <dbReference type="Proteomes" id="UP000180113"/>
    </source>
</evidence>
<evidence type="ECO:0000313" key="2">
    <source>
        <dbReference type="EMBL" id="OHT50574.1"/>
    </source>
</evidence>
<dbReference type="GO" id="GO:0005829">
    <property type="term" value="C:cytosol"/>
    <property type="evidence" value="ECO:0007669"/>
    <property type="project" value="TreeGrafter"/>
</dbReference>
<dbReference type="InterPro" id="IPR032466">
    <property type="entry name" value="Metal_Hydrolase"/>
</dbReference>
<accession>A0AB73LFE2</accession>
<dbReference type="InterPro" id="IPR050378">
    <property type="entry name" value="Metallo-dep_Hydrolases_sf"/>
</dbReference>
<dbReference type="InterPro" id="IPR011059">
    <property type="entry name" value="Metal-dep_hydrolase_composite"/>
</dbReference>
<dbReference type="PANTHER" id="PTHR11647:SF1">
    <property type="entry name" value="COLLAPSIN RESPONSE MEDIATOR PROTEIN"/>
    <property type="match status" value="1"/>
</dbReference>
<dbReference type="SUPFAM" id="SSF51556">
    <property type="entry name" value="Metallo-dependent hydrolases"/>
    <property type="match status" value="1"/>
</dbReference>
<organism evidence="2 3">
    <name type="scientific">Mycobacteroides chelonae</name>
    <name type="common">Mycobacterium chelonae</name>
    <dbReference type="NCBI Taxonomy" id="1774"/>
    <lineage>
        <taxon>Bacteria</taxon>
        <taxon>Bacillati</taxon>
        <taxon>Actinomycetota</taxon>
        <taxon>Actinomycetes</taxon>
        <taxon>Mycobacteriales</taxon>
        <taxon>Mycobacteriaceae</taxon>
        <taxon>Mycobacteroides</taxon>
    </lineage>
</organism>
<gene>
    <name evidence="2" type="ORF">BKG62_16135</name>
</gene>
<dbReference type="EMBL" id="MLHW01000012">
    <property type="protein sequence ID" value="OHT50574.1"/>
    <property type="molecule type" value="Genomic_DNA"/>
</dbReference>
<dbReference type="Proteomes" id="UP000180113">
    <property type="component" value="Unassembled WGS sequence"/>
</dbReference>
<sequence>MASHNDVQFDTVIKNGRWFDGTGAASAIRDIGIKDGHIAAISHGDLDVTNCPHIIDATGKWVLPGLVDVHTHYDVEVLAAPALSESVRHGVTTVLLGSCSLSVVHVNGVDAGDIFGRVEAIPRDHVIGAMDRHKTWTNAREYIAALESLPLGPNIATFLGHSDMRAAVMGLDRATRKNERPTPDEQSQMDRWLTEALDAGFVGMSSQQLLFDKLDGDVCRSRTLPSTYAKPRELRKLKSQLRQRNRALQSGPDIENPLNVLSQAVQSLGILRKRLSTSLLSAADIKANPYAIRAMGPLARIINKLGGNFRWQHLPVPFEVYADGIDLVIFEEFGAGAAALHLRNEVERNDLLRDEKYRRRFRKEYESKFGVRVWHRDFFDAEIVACPDASVVGKSFGQVGLDSGGLHPVDAFLDLVLEHGAAIRWRTTISNHRPEVLRQLAQDPGIQLGFSDAGAHLRNMAFYNFGLRLLRHVHEAQLAGQPFMTIEQAVHRLTGELADWYQIDAGHLRIGDRADLLVVDPARLDGSLTEYAEQSVAAYGGLSRMVNRNDETVCSVLVGGHGVVVDGKPTEILGKERTGVFLRAGQKARSASAGHVPAAS</sequence>
<proteinExistence type="predicted"/>
<dbReference type="InterPro" id="IPR013108">
    <property type="entry name" value="Amidohydro_3"/>
</dbReference>
<dbReference type="SUPFAM" id="SSF51338">
    <property type="entry name" value="Composite domain of metallo-dependent hydrolases"/>
    <property type="match status" value="1"/>
</dbReference>
<dbReference type="AlphaFoldDB" id="A0AB73LFE2"/>
<dbReference type="GO" id="GO:0016812">
    <property type="term" value="F:hydrolase activity, acting on carbon-nitrogen (but not peptide) bonds, in cyclic amides"/>
    <property type="evidence" value="ECO:0007669"/>
    <property type="project" value="TreeGrafter"/>
</dbReference>
<dbReference type="Gene3D" id="3.20.20.140">
    <property type="entry name" value="Metal-dependent hydrolases"/>
    <property type="match status" value="1"/>
</dbReference>
<dbReference type="RefSeq" id="WP_070917971.1">
    <property type="nucleotide sequence ID" value="NZ_CP058976.1"/>
</dbReference>
<name>A0AB73LFE2_MYCCH</name>
<protein>
    <recommendedName>
        <fullName evidence="1">Amidohydrolase 3 domain-containing protein</fullName>
    </recommendedName>
</protein>
<dbReference type="PANTHER" id="PTHR11647">
    <property type="entry name" value="HYDRANTOINASE/DIHYDROPYRIMIDINASE FAMILY MEMBER"/>
    <property type="match status" value="1"/>
</dbReference>
<comment type="caution">
    <text evidence="2">The sequence shown here is derived from an EMBL/GenBank/DDBJ whole genome shotgun (WGS) entry which is preliminary data.</text>
</comment>
<evidence type="ECO:0000259" key="1">
    <source>
        <dbReference type="Pfam" id="PF07969"/>
    </source>
</evidence>
<feature type="domain" description="Amidohydrolase 3" evidence="1">
    <location>
        <begin position="54"/>
        <end position="226"/>
    </location>
</feature>